<sequence>MSTDSIDSTGTRRHLFPESCTNSAGSVLSGTACVTNLCSHEITLATHLSGDPLPVPVVRCLSTSSGAAYTPSVNLSSQQSLVLTTTNETLQPEGIMSTAPLPSSSASFQPGGPISSIALPSSTLTGSSAGSRSPTVRVGVSQTGTTPASLQYKILINFAFTSSVRFSSTASPSANMATGVAVGPGSLLLGTVMLAWIGVFWYRLIGGPIGLR</sequence>
<organism evidence="2 3">
    <name type="scientific">Scytalidium lignicola</name>
    <name type="common">Hyphomycete</name>
    <dbReference type="NCBI Taxonomy" id="5539"/>
    <lineage>
        <taxon>Eukaryota</taxon>
        <taxon>Fungi</taxon>
        <taxon>Dikarya</taxon>
        <taxon>Ascomycota</taxon>
        <taxon>Pezizomycotina</taxon>
        <taxon>Leotiomycetes</taxon>
        <taxon>Leotiomycetes incertae sedis</taxon>
        <taxon>Scytalidium</taxon>
    </lineage>
</organism>
<feature type="transmembrane region" description="Helical" evidence="1">
    <location>
        <begin position="181"/>
        <end position="202"/>
    </location>
</feature>
<dbReference type="Proteomes" id="UP000258309">
    <property type="component" value="Unassembled WGS sequence"/>
</dbReference>
<dbReference type="EMBL" id="NCSJ02000008">
    <property type="protein sequence ID" value="RFU35466.1"/>
    <property type="molecule type" value="Genomic_DNA"/>
</dbReference>
<comment type="caution">
    <text evidence="2">The sequence shown here is derived from an EMBL/GenBank/DDBJ whole genome shotgun (WGS) entry which is preliminary data.</text>
</comment>
<name>A0A3E2HQ33_SCYLI</name>
<evidence type="ECO:0000256" key="1">
    <source>
        <dbReference type="SAM" id="Phobius"/>
    </source>
</evidence>
<keyword evidence="1" id="KW-0812">Transmembrane</keyword>
<feature type="non-terminal residue" evidence="2">
    <location>
        <position position="212"/>
    </location>
</feature>
<feature type="non-terminal residue" evidence="2">
    <location>
        <position position="1"/>
    </location>
</feature>
<protein>
    <submittedName>
        <fullName evidence="2">Uncharacterized protein</fullName>
    </submittedName>
</protein>
<dbReference type="AlphaFoldDB" id="A0A3E2HQ33"/>
<accession>A0A3E2HQ33</accession>
<evidence type="ECO:0000313" key="3">
    <source>
        <dbReference type="Proteomes" id="UP000258309"/>
    </source>
</evidence>
<reference evidence="2 3" key="1">
    <citation type="submission" date="2018-05" db="EMBL/GenBank/DDBJ databases">
        <title>Draft genome sequence of Scytalidium lignicola DSM 105466, a ubiquitous saprotrophic fungus.</title>
        <authorList>
            <person name="Buettner E."/>
            <person name="Gebauer A.M."/>
            <person name="Hofrichter M."/>
            <person name="Liers C."/>
            <person name="Kellner H."/>
        </authorList>
    </citation>
    <scope>NUCLEOTIDE SEQUENCE [LARGE SCALE GENOMIC DNA]</scope>
    <source>
        <strain evidence="2 3">DSM 105466</strain>
    </source>
</reference>
<keyword evidence="1" id="KW-1133">Transmembrane helix</keyword>
<gene>
    <name evidence="2" type="ORF">B7463_g882</name>
</gene>
<evidence type="ECO:0000313" key="2">
    <source>
        <dbReference type="EMBL" id="RFU35466.1"/>
    </source>
</evidence>
<keyword evidence="3" id="KW-1185">Reference proteome</keyword>
<keyword evidence="1" id="KW-0472">Membrane</keyword>
<proteinExistence type="predicted"/>